<evidence type="ECO:0000313" key="2">
    <source>
        <dbReference type="Proteomes" id="UP000018339"/>
    </source>
</evidence>
<name>A0A7U9JAZ2_GEOTM</name>
<sequence>MATIRKADYGSKRADVLDGKDHTIKIERNRLSSL</sequence>
<organism evidence="1 2">
    <name type="scientific">Geobacillus thermopakistaniensis (strain MAS1)</name>
    <dbReference type="NCBI Taxonomy" id="1408282"/>
    <lineage>
        <taxon>Bacteria</taxon>
        <taxon>Bacillati</taxon>
        <taxon>Bacillota</taxon>
        <taxon>Bacilli</taxon>
        <taxon>Bacillales</taxon>
        <taxon>Anoxybacillaceae</taxon>
        <taxon>Geobacillus</taxon>
    </lineage>
</organism>
<dbReference type="Proteomes" id="UP000018339">
    <property type="component" value="Unassembled WGS sequence"/>
</dbReference>
<comment type="caution">
    <text evidence="1">The sequence shown here is derived from an EMBL/GenBank/DDBJ whole genome shotgun (WGS) entry which is preliminary data.</text>
</comment>
<reference evidence="1 2" key="1">
    <citation type="journal article" date="2014" name="Genome Announc.">
        <title>Draft Genome Sequence of Geobacillus thermopakistaniensis Strain MAS1.</title>
        <authorList>
            <person name="Siddiqui M.A."/>
            <person name="Rashid N."/>
            <person name="Ayyampalayam S."/>
            <person name="Whitman W.B."/>
        </authorList>
    </citation>
    <scope>NUCLEOTIDE SEQUENCE [LARGE SCALE GENOMIC DNA]</scope>
    <source>
        <strain evidence="1 2">MAS1</strain>
    </source>
</reference>
<dbReference type="EMBL" id="AYSF01000047">
    <property type="protein sequence ID" value="ESU72257.1"/>
    <property type="molecule type" value="Genomic_DNA"/>
</dbReference>
<keyword evidence="2" id="KW-1185">Reference proteome</keyword>
<protein>
    <submittedName>
        <fullName evidence="1">Uncharacterized protein</fullName>
    </submittedName>
</protein>
<dbReference type="AlphaFoldDB" id="A0A7U9JAZ2"/>
<proteinExistence type="predicted"/>
<evidence type="ECO:0000313" key="1">
    <source>
        <dbReference type="EMBL" id="ESU72257.1"/>
    </source>
</evidence>
<gene>
    <name evidence="1" type="ORF">T260_09125</name>
</gene>
<accession>A0A7U9JAZ2</accession>